<reference evidence="2 4" key="1">
    <citation type="journal article" date="2012" name="Nature">
        <title>Algal genomes reveal evolutionary mosaicism and the fate of nucleomorphs.</title>
        <authorList>
            <consortium name="DOE Joint Genome Institute"/>
            <person name="Curtis B.A."/>
            <person name="Tanifuji G."/>
            <person name="Burki F."/>
            <person name="Gruber A."/>
            <person name="Irimia M."/>
            <person name="Maruyama S."/>
            <person name="Arias M.C."/>
            <person name="Ball S.G."/>
            <person name="Gile G.H."/>
            <person name="Hirakawa Y."/>
            <person name="Hopkins J.F."/>
            <person name="Kuo A."/>
            <person name="Rensing S.A."/>
            <person name="Schmutz J."/>
            <person name="Symeonidi A."/>
            <person name="Elias M."/>
            <person name="Eveleigh R.J."/>
            <person name="Herman E.K."/>
            <person name="Klute M.J."/>
            <person name="Nakayama T."/>
            <person name="Obornik M."/>
            <person name="Reyes-Prieto A."/>
            <person name="Armbrust E.V."/>
            <person name="Aves S.J."/>
            <person name="Beiko R.G."/>
            <person name="Coutinho P."/>
            <person name="Dacks J.B."/>
            <person name="Durnford D.G."/>
            <person name="Fast N.M."/>
            <person name="Green B.R."/>
            <person name="Grisdale C.J."/>
            <person name="Hempel F."/>
            <person name="Henrissat B."/>
            <person name="Hoppner M.P."/>
            <person name="Ishida K."/>
            <person name="Kim E."/>
            <person name="Koreny L."/>
            <person name="Kroth P.G."/>
            <person name="Liu Y."/>
            <person name="Malik S.B."/>
            <person name="Maier U.G."/>
            <person name="McRose D."/>
            <person name="Mock T."/>
            <person name="Neilson J.A."/>
            <person name="Onodera N.T."/>
            <person name="Poole A.M."/>
            <person name="Pritham E.J."/>
            <person name="Richards T.A."/>
            <person name="Rocap G."/>
            <person name="Roy S.W."/>
            <person name="Sarai C."/>
            <person name="Schaack S."/>
            <person name="Shirato S."/>
            <person name="Slamovits C.H."/>
            <person name="Spencer D.F."/>
            <person name="Suzuki S."/>
            <person name="Worden A.Z."/>
            <person name="Zauner S."/>
            <person name="Barry K."/>
            <person name="Bell C."/>
            <person name="Bharti A.K."/>
            <person name="Crow J.A."/>
            <person name="Grimwood J."/>
            <person name="Kramer R."/>
            <person name="Lindquist E."/>
            <person name="Lucas S."/>
            <person name="Salamov A."/>
            <person name="McFadden G.I."/>
            <person name="Lane C.E."/>
            <person name="Keeling P.J."/>
            <person name="Gray M.W."/>
            <person name="Grigoriev I.V."/>
            <person name="Archibald J.M."/>
        </authorList>
    </citation>
    <scope>NUCLEOTIDE SEQUENCE</scope>
    <source>
        <strain evidence="2 4">CCMP2712</strain>
    </source>
</reference>
<dbReference type="EMBL" id="JH992990">
    <property type="protein sequence ID" value="EKX47256.1"/>
    <property type="molecule type" value="Genomic_DNA"/>
</dbReference>
<sequence>MEELCESSEGEESILPCEDGRKAFSRWLVLLTSCVVSFLIGMTTMYFILPSTNKKPSEKSRIDKLKDCEDLICSFSNYIEAQCHSLCGP</sequence>
<evidence type="ECO:0000313" key="2">
    <source>
        <dbReference type="EMBL" id="EKX47256.1"/>
    </source>
</evidence>
<evidence type="ECO:0000313" key="3">
    <source>
        <dbReference type="EnsemblProtists" id="EKX47256"/>
    </source>
</evidence>
<dbReference type="EnsemblProtists" id="EKX47256">
    <property type="protein sequence ID" value="EKX47256"/>
    <property type="gene ID" value="GUITHDRAFT_152065"/>
</dbReference>
<dbReference type="KEGG" id="gtt:GUITHDRAFT_152065"/>
<reference evidence="4" key="2">
    <citation type="submission" date="2012-11" db="EMBL/GenBank/DDBJ databases">
        <authorList>
            <person name="Kuo A."/>
            <person name="Curtis B.A."/>
            <person name="Tanifuji G."/>
            <person name="Burki F."/>
            <person name="Gruber A."/>
            <person name="Irimia M."/>
            <person name="Maruyama S."/>
            <person name="Arias M.C."/>
            <person name="Ball S.G."/>
            <person name="Gile G.H."/>
            <person name="Hirakawa Y."/>
            <person name="Hopkins J.F."/>
            <person name="Rensing S.A."/>
            <person name="Schmutz J."/>
            <person name="Symeonidi A."/>
            <person name="Elias M."/>
            <person name="Eveleigh R.J."/>
            <person name="Herman E.K."/>
            <person name="Klute M.J."/>
            <person name="Nakayama T."/>
            <person name="Obornik M."/>
            <person name="Reyes-Prieto A."/>
            <person name="Armbrust E.V."/>
            <person name="Aves S.J."/>
            <person name="Beiko R.G."/>
            <person name="Coutinho P."/>
            <person name="Dacks J.B."/>
            <person name="Durnford D.G."/>
            <person name="Fast N.M."/>
            <person name="Green B.R."/>
            <person name="Grisdale C."/>
            <person name="Hempe F."/>
            <person name="Henrissat B."/>
            <person name="Hoppner M.P."/>
            <person name="Ishida K.-I."/>
            <person name="Kim E."/>
            <person name="Koreny L."/>
            <person name="Kroth P.G."/>
            <person name="Liu Y."/>
            <person name="Malik S.-B."/>
            <person name="Maier U.G."/>
            <person name="McRose D."/>
            <person name="Mock T."/>
            <person name="Neilson J.A."/>
            <person name="Onodera N.T."/>
            <person name="Poole A.M."/>
            <person name="Pritham E.J."/>
            <person name="Richards T.A."/>
            <person name="Rocap G."/>
            <person name="Roy S.W."/>
            <person name="Sarai C."/>
            <person name="Schaack S."/>
            <person name="Shirato S."/>
            <person name="Slamovits C.H."/>
            <person name="Spencer D.F."/>
            <person name="Suzuki S."/>
            <person name="Worden A.Z."/>
            <person name="Zauner S."/>
            <person name="Barry K."/>
            <person name="Bell C."/>
            <person name="Bharti A.K."/>
            <person name="Crow J.A."/>
            <person name="Grimwood J."/>
            <person name="Kramer R."/>
            <person name="Lindquist E."/>
            <person name="Lucas S."/>
            <person name="Salamov A."/>
            <person name="McFadden G.I."/>
            <person name="Lane C.E."/>
            <person name="Keeling P.J."/>
            <person name="Gray M.W."/>
            <person name="Grigoriev I.V."/>
            <person name="Archibald J.M."/>
        </authorList>
    </citation>
    <scope>NUCLEOTIDE SEQUENCE</scope>
    <source>
        <strain evidence="4">CCMP2712</strain>
    </source>
</reference>
<keyword evidence="4" id="KW-1185">Reference proteome</keyword>
<dbReference type="PaxDb" id="55529-EKX47256"/>
<proteinExistence type="predicted"/>
<evidence type="ECO:0000256" key="1">
    <source>
        <dbReference type="SAM" id="Phobius"/>
    </source>
</evidence>
<protein>
    <submittedName>
        <fullName evidence="2 3">Uncharacterized protein</fullName>
    </submittedName>
</protein>
<dbReference type="AlphaFoldDB" id="L1JFH8"/>
<keyword evidence="1" id="KW-1133">Transmembrane helix</keyword>
<organism evidence="2">
    <name type="scientific">Guillardia theta (strain CCMP2712)</name>
    <name type="common">Cryptophyte</name>
    <dbReference type="NCBI Taxonomy" id="905079"/>
    <lineage>
        <taxon>Eukaryota</taxon>
        <taxon>Cryptophyceae</taxon>
        <taxon>Pyrenomonadales</taxon>
        <taxon>Geminigeraceae</taxon>
        <taxon>Guillardia</taxon>
    </lineage>
</organism>
<dbReference type="RefSeq" id="XP_005834236.1">
    <property type="nucleotide sequence ID" value="XM_005834179.1"/>
</dbReference>
<keyword evidence="1" id="KW-0472">Membrane</keyword>
<dbReference type="HOGENOM" id="CLU_2459477_0_0_1"/>
<name>L1JFH8_GUITC</name>
<evidence type="ECO:0000313" key="4">
    <source>
        <dbReference type="Proteomes" id="UP000011087"/>
    </source>
</evidence>
<dbReference type="GeneID" id="17304164"/>
<dbReference type="Proteomes" id="UP000011087">
    <property type="component" value="Unassembled WGS sequence"/>
</dbReference>
<keyword evidence="1" id="KW-0812">Transmembrane</keyword>
<reference evidence="3" key="3">
    <citation type="submission" date="2016-03" db="UniProtKB">
        <authorList>
            <consortium name="EnsemblProtists"/>
        </authorList>
    </citation>
    <scope>IDENTIFICATION</scope>
</reference>
<accession>L1JFH8</accession>
<gene>
    <name evidence="2" type="ORF">GUITHDRAFT_152065</name>
</gene>
<feature type="transmembrane region" description="Helical" evidence="1">
    <location>
        <begin position="27"/>
        <end position="49"/>
    </location>
</feature>